<dbReference type="Proteomes" id="UP001186974">
    <property type="component" value="Unassembled WGS sequence"/>
</dbReference>
<sequence length="68" mass="7294">MCKLYTFPHSCGHESNNPQSLRWCKSATTLQKAVSEREASSADAAVVLQDMSGEDGYEEAERGDAAAG</sequence>
<name>A0ACC3CX63_9PEZI</name>
<dbReference type="EMBL" id="JAWDJW010010106">
    <property type="protein sequence ID" value="KAK3050648.1"/>
    <property type="molecule type" value="Genomic_DNA"/>
</dbReference>
<proteinExistence type="predicted"/>
<evidence type="ECO:0000313" key="1">
    <source>
        <dbReference type="EMBL" id="KAK3050648.1"/>
    </source>
</evidence>
<reference evidence="1" key="1">
    <citation type="submission" date="2024-09" db="EMBL/GenBank/DDBJ databases">
        <title>Black Yeasts Isolated from many extreme environments.</title>
        <authorList>
            <person name="Coleine C."/>
            <person name="Stajich J.E."/>
            <person name="Selbmann L."/>
        </authorList>
    </citation>
    <scope>NUCLEOTIDE SEQUENCE</scope>
    <source>
        <strain evidence="1">CCFEE 5737</strain>
    </source>
</reference>
<organism evidence="1 2">
    <name type="scientific">Coniosporium uncinatum</name>
    <dbReference type="NCBI Taxonomy" id="93489"/>
    <lineage>
        <taxon>Eukaryota</taxon>
        <taxon>Fungi</taxon>
        <taxon>Dikarya</taxon>
        <taxon>Ascomycota</taxon>
        <taxon>Pezizomycotina</taxon>
        <taxon>Dothideomycetes</taxon>
        <taxon>Dothideomycetes incertae sedis</taxon>
        <taxon>Coniosporium</taxon>
    </lineage>
</organism>
<protein>
    <submittedName>
        <fullName evidence="1">Uncharacterized protein</fullName>
    </submittedName>
</protein>
<comment type="caution">
    <text evidence="1">The sequence shown here is derived from an EMBL/GenBank/DDBJ whole genome shotgun (WGS) entry which is preliminary data.</text>
</comment>
<gene>
    <name evidence="1" type="ORF">LTS18_012553</name>
</gene>
<feature type="non-terminal residue" evidence="1">
    <location>
        <position position="68"/>
    </location>
</feature>
<keyword evidence="2" id="KW-1185">Reference proteome</keyword>
<accession>A0ACC3CX63</accession>
<evidence type="ECO:0000313" key="2">
    <source>
        <dbReference type="Proteomes" id="UP001186974"/>
    </source>
</evidence>